<dbReference type="Gene3D" id="3.50.50.60">
    <property type="entry name" value="FAD/NAD(P)-binding domain"/>
    <property type="match status" value="1"/>
</dbReference>
<dbReference type="InterPro" id="IPR002938">
    <property type="entry name" value="FAD-bd"/>
</dbReference>
<dbReference type="EMBL" id="AP012319">
    <property type="protein sequence ID" value="BAL88446.1"/>
    <property type="molecule type" value="Genomic_DNA"/>
</dbReference>
<dbReference type="RefSeq" id="WP_014443341.1">
    <property type="nucleotide sequence ID" value="NC_017093.1"/>
</dbReference>
<dbReference type="Gene3D" id="3.30.70.2450">
    <property type="match status" value="1"/>
</dbReference>
<dbReference type="PANTHER" id="PTHR43004">
    <property type="entry name" value="TRK SYSTEM POTASSIUM UPTAKE PROTEIN"/>
    <property type="match status" value="1"/>
</dbReference>
<accession>I0H609</accession>
<evidence type="ECO:0000313" key="6">
    <source>
        <dbReference type="Proteomes" id="UP000007882"/>
    </source>
</evidence>
<organism evidence="5 6">
    <name type="scientific">Actinoplanes missouriensis (strain ATCC 14538 / DSM 43046 / CBS 188.64 / JCM 3121 / NBRC 102363 / NCIMB 12654 / NRRL B-3342 / UNCC 431)</name>
    <dbReference type="NCBI Taxonomy" id="512565"/>
    <lineage>
        <taxon>Bacteria</taxon>
        <taxon>Bacillati</taxon>
        <taxon>Actinomycetota</taxon>
        <taxon>Actinomycetes</taxon>
        <taxon>Micromonosporales</taxon>
        <taxon>Micromonosporaceae</taxon>
        <taxon>Actinoplanes</taxon>
    </lineage>
</organism>
<dbReference type="Proteomes" id="UP000007882">
    <property type="component" value="Chromosome"/>
</dbReference>
<dbReference type="Gene3D" id="3.40.30.120">
    <property type="match status" value="1"/>
</dbReference>
<reference evidence="5 6" key="1">
    <citation type="submission" date="2012-02" db="EMBL/GenBank/DDBJ databases">
        <title>Complete genome sequence of Actinoplanes missouriensis 431 (= NBRC 102363).</title>
        <authorList>
            <person name="Ohnishi Y."/>
            <person name="Ishikawa J."/>
            <person name="Sekine M."/>
            <person name="Hosoyama A."/>
            <person name="Harada T."/>
            <person name="Narita H."/>
            <person name="Hata T."/>
            <person name="Konno Y."/>
            <person name="Tutikane K."/>
            <person name="Fujita N."/>
            <person name="Horinouchi S."/>
            <person name="Hayakawa M."/>
        </authorList>
    </citation>
    <scope>NUCLEOTIDE SEQUENCE [LARGE SCALE GENOMIC DNA]</scope>
    <source>
        <strain evidence="6">ATCC 14538 / DSM 43046 / CBS 188.64 / JCM 3121 / NBRC 102363 / NCIMB 12654 / NRRL B-3342 / UNCC 431</strain>
    </source>
</reference>
<feature type="domain" description="FAD-binding" evidence="4">
    <location>
        <begin position="2"/>
        <end position="335"/>
    </location>
</feature>
<dbReference type="SUPFAM" id="SSF51905">
    <property type="entry name" value="FAD/NAD(P)-binding domain"/>
    <property type="match status" value="1"/>
</dbReference>
<keyword evidence="2" id="KW-0285">Flavoprotein</keyword>
<dbReference type="Pfam" id="PF21274">
    <property type="entry name" value="Rng_hyd_C"/>
    <property type="match status" value="1"/>
</dbReference>
<proteinExistence type="predicted"/>
<name>I0H609_ACTM4</name>
<evidence type="ECO:0000259" key="4">
    <source>
        <dbReference type="Pfam" id="PF01494"/>
    </source>
</evidence>
<comment type="cofactor">
    <cofactor evidence="1">
        <name>FAD</name>
        <dbReference type="ChEBI" id="CHEBI:57692"/>
    </cofactor>
</comment>
<keyword evidence="5" id="KW-0560">Oxidoreductase</keyword>
<dbReference type="PATRIC" id="fig|512565.3.peg.3220"/>
<dbReference type="HOGENOM" id="CLU_009665_20_1_11"/>
<evidence type="ECO:0000313" key="5">
    <source>
        <dbReference type="EMBL" id="BAL88446.1"/>
    </source>
</evidence>
<dbReference type="PRINTS" id="PR00420">
    <property type="entry name" value="RNGMNOXGNASE"/>
</dbReference>
<dbReference type="AlphaFoldDB" id="I0H609"/>
<dbReference type="Pfam" id="PF01494">
    <property type="entry name" value="FAD_binding_3"/>
    <property type="match status" value="1"/>
</dbReference>
<dbReference type="STRING" id="512565.AMIS_32260"/>
<keyword evidence="6" id="KW-1185">Reference proteome</keyword>
<dbReference type="eggNOG" id="COG0654">
    <property type="taxonomic scope" value="Bacteria"/>
</dbReference>
<dbReference type="InterPro" id="IPR050641">
    <property type="entry name" value="RIFMO-like"/>
</dbReference>
<evidence type="ECO:0000256" key="1">
    <source>
        <dbReference type="ARBA" id="ARBA00001974"/>
    </source>
</evidence>
<dbReference type="InterPro" id="IPR036188">
    <property type="entry name" value="FAD/NAD-bd_sf"/>
</dbReference>
<gene>
    <name evidence="5" type="ordered locus">AMIS_32260</name>
</gene>
<sequence>MTVLIVGAGPAGLTLAAELSLAGVPCRILEQRSERYPHSRAFALTPRCLEILDMRGEVDEFLTRGLPSHVISLGTKGRGIDMSRYVDSRHKYMLILPQVDTEEALEAWALKRGAVIERDTEVIGLSPDEEGVTVRVRDPEGERTERASFVVGCDGARSTVRELLGLSFPGTPSQFSAIIADVKLAHVPDEQVFARHTHRGMVAVMPFPDGHFRLMIQDHQRMQVPVSEPVTLAEIRRSAAEILGVDLGIHDPRWLSRFRSEQRLASRYRVGRVLLAGDAAHVHTPAGGQGLNLGIQDAMNLGWKLAATVHGWAPPDLLDTYEGELRPLASKVLKETENVFRFNTARGPLMRSARWLVKQLLLVPDLQRRVVTEMAGTEVRYGSGDHPMVGRRLPDAQLILVSGTVTSVFRLLHAGKPVFVDRTPGGRLAALAARLWPGHLITAHAKLDGADIPAAVLVRPDGHVAWASDRADEPGLREALIRWLGRPQGS</sequence>
<dbReference type="GO" id="GO:0016709">
    <property type="term" value="F:oxidoreductase activity, acting on paired donors, with incorporation or reduction of molecular oxygen, NAD(P)H as one donor, and incorporation of one atom of oxygen"/>
    <property type="evidence" value="ECO:0007669"/>
    <property type="project" value="UniProtKB-ARBA"/>
</dbReference>
<dbReference type="PANTHER" id="PTHR43004:SF19">
    <property type="entry name" value="BINDING MONOOXYGENASE, PUTATIVE (JCVI)-RELATED"/>
    <property type="match status" value="1"/>
</dbReference>
<keyword evidence="5" id="KW-0503">Monooxygenase</keyword>
<dbReference type="KEGG" id="ams:AMIS_32260"/>
<dbReference type="GO" id="GO:0071949">
    <property type="term" value="F:FAD binding"/>
    <property type="evidence" value="ECO:0007669"/>
    <property type="project" value="InterPro"/>
</dbReference>
<keyword evidence="3" id="KW-0274">FAD</keyword>
<evidence type="ECO:0000256" key="3">
    <source>
        <dbReference type="ARBA" id="ARBA00022827"/>
    </source>
</evidence>
<protein>
    <submittedName>
        <fullName evidence="5">Putative FAD-dependent monooxygenase</fullName>
    </submittedName>
</protein>
<evidence type="ECO:0000256" key="2">
    <source>
        <dbReference type="ARBA" id="ARBA00022630"/>
    </source>
</evidence>